<feature type="region of interest" description="Disordered" evidence="7">
    <location>
        <begin position="156"/>
        <end position="178"/>
    </location>
</feature>
<dbReference type="GO" id="GO:0005385">
    <property type="term" value="F:zinc ion transmembrane transporter activity"/>
    <property type="evidence" value="ECO:0007669"/>
    <property type="project" value="TreeGrafter"/>
</dbReference>
<keyword evidence="9" id="KW-0732">Signal</keyword>
<dbReference type="EMBL" id="CAJPEX010002273">
    <property type="protein sequence ID" value="CAG0920765.1"/>
    <property type="molecule type" value="Genomic_DNA"/>
</dbReference>
<evidence type="ECO:0000313" key="10">
    <source>
        <dbReference type="EMBL" id="CAD7280613.1"/>
    </source>
</evidence>
<keyword evidence="2" id="KW-0813">Transport</keyword>
<feature type="chain" id="PRO_5036210239" description="Solute carrier family 39 member 7" evidence="9">
    <location>
        <begin position="24"/>
        <end position="485"/>
    </location>
</feature>
<dbReference type="EMBL" id="OA884310">
    <property type="protein sequence ID" value="CAD7280613.1"/>
    <property type="molecule type" value="Genomic_DNA"/>
</dbReference>
<evidence type="ECO:0000256" key="2">
    <source>
        <dbReference type="ARBA" id="ARBA00022448"/>
    </source>
</evidence>
<dbReference type="AlphaFoldDB" id="A0A7R9BU77"/>
<keyword evidence="11" id="KW-1185">Reference proteome</keyword>
<feature type="signal peptide" evidence="9">
    <location>
        <begin position="1"/>
        <end position="23"/>
    </location>
</feature>
<feature type="region of interest" description="Disordered" evidence="7">
    <location>
        <begin position="217"/>
        <end position="259"/>
    </location>
</feature>
<evidence type="ECO:0000256" key="7">
    <source>
        <dbReference type="SAM" id="MobiDB-lite"/>
    </source>
</evidence>
<dbReference type="PANTHER" id="PTHR16950">
    <property type="entry name" value="ZINC TRANSPORTER SLC39A7 HISTIDINE-RICH MEMBRANE PROTEIN KE4"/>
    <property type="match status" value="1"/>
</dbReference>
<evidence type="ECO:0008006" key="12">
    <source>
        <dbReference type="Google" id="ProtNLM"/>
    </source>
</evidence>
<feature type="transmembrane region" description="Helical" evidence="8">
    <location>
        <begin position="402"/>
        <end position="421"/>
    </location>
</feature>
<feature type="transmembrane region" description="Helical" evidence="8">
    <location>
        <begin position="95"/>
        <end position="119"/>
    </location>
</feature>
<evidence type="ECO:0000256" key="1">
    <source>
        <dbReference type="ARBA" id="ARBA00004141"/>
    </source>
</evidence>
<feature type="transmembrane region" description="Helical" evidence="8">
    <location>
        <begin position="433"/>
        <end position="452"/>
    </location>
</feature>
<dbReference type="PANTHER" id="PTHR16950:SF25">
    <property type="entry name" value="ZINC TRANSPORTER SLC39A7"/>
    <property type="match status" value="1"/>
</dbReference>
<dbReference type="InterPro" id="IPR003689">
    <property type="entry name" value="ZIP"/>
</dbReference>
<dbReference type="GO" id="GO:0006882">
    <property type="term" value="P:intracellular zinc ion homeostasis"/>
    <property type="evidence" value="ECO:0007669"/>
    <property type="project" value="TreeGrafter"/>
</dbReference>
<proteinExistence type="inferred from homology"/>
<feature type="transmembrane region" description="Helical" evidence="8">
    <location>
        <begin position="186"/>
        <end position="204"/>
    </location>
</feature>
<reference evidence="10" key="1">
    <citation type="submission" date="2020-11" db="EMBL/GenBank/DDBJ databases">
        <authorList>
            <person name="Tran Van P."/>
        </authorList>
    </citation>
    <scope>NUCLEOTIDE SEQUENCE</scope>
</reference>
<accession>A0A7R9BU77</accession>
<evidence type="ECO:0000256" key="9">
    <source>
        <dbReference type="SAM" id="SignalP"/>
    </source>
</evidence>
<dbReference type="Proteomes" id="UP000678499">
    <property type="component" value="Unassembled WGS sequence"/>
</dbReference>
<feature type="compositionally biased region" description="Basic and acidic residues" evidence="7">
    <location>
        <begin position="217"/>
        <end position="227"/>
    </location>
</feature>
<organism evidence="10">
    <name type="scientific">Notodromas monacha</name>
    <dbReference type="NCBI Taxonomy" id="399045"/>
    <lineage>
        <taxon>Eukaryota</taxon>
        <taxon>Metazoa</taxon>
        <taxon>Ecdysozoa</taxon>
        <taxon>Arthropoda</taxon>
        <taxon>Crustacea</taxon>
        <taxon>Oligostraca</taxon>
        <taxon>Ostracoda</taxon>
        <taxon>Podocopa</taxon>
        <taxon>Podocopida</taxon>
        <taxon>Cypridocopina</taxon>
        <taxon>Cypridoidea</taxon>
        <taxon>Cyprididae</taxon>
        <taxon>Notodromas</taxon>
    </lineage>
</organism>
<evidence type="ECO:0000256" key="3">
    <source>
        <dbReference type="ARBA" id="ARBA00022692"/>
    </source>
</evidence>
<keyword evidence="3 8" id="KW-0812">Transmembrane</keyword>
<gene>
    <name evidence="10" type="ORF">NMOB1V02_LOCUS8271</name>
</gene>
<comment type="subcellular location">
    <subcellularLocation>
        <location evidence="1">Membrane</location>
        <topology evidence="1">Multi-pass membrane protein</topology>
    </subcellularLocation>
</comment>
<evidence type="ECO:0000256" key="5">
    <source>
        <dbReference type="ARBA" id="ARBA00023136"/>
    </source>
</evidence>
<evidence type="ECO:0000256" key="6">
    <source>
        <dbReference type="ARBA" id="ARBA00038485"/>
    </source>
</evidence>
<keyword evidence="5 8" id="KW-0472">Membrane</keyword>
<dbReference type="Pfam" id="PF02535">
    <property type="entry name" value="Zip"/>
    <property type="match status" value="1"/>
</dbReference>
<sequence>MGLSAVCLFITAYLLFCTNLVHSHGGHDHHHHDGDAIDDVKFRYSKAANDFHDHHHDDHANGGSHGPGEASHRHSNFPRDGYEKLSSDGYSRNALLLQAISATVLISAVPFLILFFIPLEKADAGQPLLKVLLSFAAGGLLGDAFLHLIPHAILQQDGGHDHDHSSSAHAHDHDHGDHGHSHDLSVGLWVLAGIVTFLLVEKFVRIVKGGHHHHHHAHDDVALKAEESPSPLPVSESDDAVEKKREVRETRDGAGKSVNSETVLVNRKITSSAVKSAATSRGSSVARDAKSASDTDVTDEGNAEILSSKSGSSRNSPPPVHVIIIHFSLDTLLPHDVKVAAYLNLAADFTHNFTDGLAIGASFLRGSTIGTLTTLSILLHEIPHEIGDFAILIQSGCGKKKAIMLQLVTAVGALSGTITSFLAEEMGEKAPAWILPFTAGGFIYIATVSVLPELLEGVTNVKQSIMEILALLLGVYMMVLIAQYE</sequence>
<evidence type="ECO:0000256" key="8">
    <source>
        <dbReference type="SAM" id="Phobius"/>
    </source>
</evidence>
<feature type="transmembrane region" description="Helical" evidence="8">
    <location>
        <begin position="464"/>
        <end position="484"/>
    </location>
</feature>
<evidence type="ECO:0000313" key="11">
    <source>
        <dbReference type="Proteomes" id="UP000678499"/>
    </source>
</evidence>
<comment type="similarity">
    <text evidence="6">Belongs to the ZIP transporter (TC 2.A.5) family. KE4/Catsup subfamily.</text>
</comment>
<dbReference type="OrthoDB" id="200954at2759"/>
<feature type="compositionally biased region" description="Basic and acidic residues" evidence="7">
    <location>
        <begin position="158"/>
        <end position="178"/>
    </location>
</feature>
<feature type="region of interest" description="Disordered" evidence="7">
    <location>
        <begin position="276"/>
        <end position="316"/>
    </location>
</feature>
<protein>
    <recommendedName>
        <fullName evidence="12">Solute carrier family 39 member 7</fullName>
    </recommendedName>
</protein>
<feature type="region of interest" description="Disordered" evidence="7">
    <location>
        <begin position="53"/>
        <end position="78"/>
    </location>
</feature>
<name>A0A7R9BU77_9CRUS</name>
<keyword evidence="4 8" id="KW-1133">Transmembrane helix</keyword>
<feature type="compositionally biased region" description="Basic and acidic residues" evidence="7">
    <location>
        <begin position="240"/>
        <end position="254"/>
    </location>
</feature>
<feature type="transmembrane region" description="Helical" evidence="8">
    <location>
        <begin position="131"/>
        <end position="149"/>
    </location>
</feature>
<dbReference type="GO" id="GO:0016020">
    <property type="term" value="C:membrane"/>
    <property type="evidence" value="ECO:0007669"/>
    <property type="project" value="UniProtKB-SubCell"/>
</dbReference>
<evidence type="ECO:0000256" key="4">
    <source>
        <dbReference type="ARBA" id="ARBA00022989"/>
    </source>
</evidence>